<reference evidence="3 4" key="1">
    <citation type="journal article" date="2014" name="Agronomy (Basel)">
        <title>A Draft Genome Sequence for Ensete ventricosum, the Drought-Tolerant Tree Against Hunger.</title>
        <authorList>
            <person name="Harrison J."/>
            <person name="Moore K.A."/>
            <person name="Paszkiewicz K."/>
            <person name="Jones T."/>
            <person name="Grant M."/>
            <person name="Ambacheew D."/>
            <person name="Muzemil S."/>
            <person name="Studholme D.J."/>
        </authorList>
    </citation>
    <scope>NUCLEOTIDE SEQUENCE [LARGE SCALE GENOMIC DNA]</scope>
</reference>
<dbReference type="Pfam" id="PF03732">
    <property type="entry name" value="Retrotrans_gag"/>
    <property type="match status" value="1"/>
</dbReference>
<dbReference type="AlphaFoldDB" id="A0A426Y0I0"/>
<gene>
    <name evidence="3" type="ORF">B296_00050491</name>
</gene>
<dbReference type="EMBL" id="AMZH03016035">
    <property type="protein sequence ID" value="RRT45130.1"/>
    <property type="molecule type" value="Genomic_DNA"/>
</dbReference>
<organism evidence="3 4">
    <name type="scientific">Ensete ventricosum</name>
    <name type="common">Abyssinian banana</name>
    <name type="synonym">Musa ensete</name>
    <dbReference type="NCBI Taxonomy" id="4639"/>
    <lineage>
        <taxon>Eukaryota</taxon>
        <taxon>Viridiplantae</taxon>
        <taxon>Streptophyta</taxon>
        <taxon>Embryophyta</taxon>
        <taxon>Tracheophyta</taxon>
        <taxon>Spermatophyta</taxon>
        <taxon>Magnoliopsida</taxon>
        <taxon>Liliopsida</taxon>
        <taxon>Zingiberales</taxon>
        <taxon>Musaceae</taxon>
        <taxon>Ensete</taxon>
    </lineage>
</organism>
<dbReference type="PANTHER" id="PTHR33223">
    <property type="entry name" value="CCHC-TYPE DOMAIN-CONTAINING PROTEIN"/>
    <property type="match status" value="1"/>
</dbReference>
<comment type="caution">
    <text evidence="3">The sequence shown here is derived from an EMBL/GenBank/DDBJ whole genome shotgun (WGS) entry which is preliminary data.</text>
</comment>
<feature type="compositionally biased region" description="Low complexity" evidence="1">
    <location>
        <begin position="62"/>
        <end position="76"/>
    </location>
</feature>
<protein>
    <recommendedName>
        <fullName evidence="2">Retrotransposon gag domain-containing protein</fullName>
    </recommendedName>
</protein>
<name>A0A426Y0I0_ENSVE</name>
<accession>A0A426Y0I0</accession>
<dbReference type="InterPro" id="IPR005162">
    <property type="entry name" value="Retrotrans_gag_dom"/>
</dbReference>
<feature type="region of interest" description="Disordered" evidence="1">
    <location>
        <begin position="8"/>
        <end position="76"/>
    </location>
</feature>
<evidence type="ECO:0000313" key="4">
    <source>
        <dbReference type="Proteomes" id="UP000287651"/>
    </source>
</evidence>
<evidence type="ECO:0000256" key="1">
    <source>
        <dbReference type="SAM" id="MobiDB-lite"/>
    </source>
</evidence>
<feature type="compositionally biased region" description="Low complexity" evidence="1">
    <location>
        <begin position="10"/>
        <end position="20"/>
    </location>
</feature>
<evidence type="ECO:0000313" key="3">
    <source>
        <dbReference type="EMBL" id="RRT45130.1"/>
    </source>
</evidence>
<dbReference type="Proteomes" id="UP000287651">
    <property type="component" value="Unassembled WGS sequence"/>
</dbReference>
<evidence type="ECO:0000259" key="2">
    <source>
        <dbReference type="Pfam" id="PF03732"/>
    </source>
</evidence>
<dbReference type="PANTHER" id="PTHR33223:SF10">
    <property type="entry name" value="AMINOTRANSFERASE-LIKE PLANT MOBILE DOMAIN-CONTAINING PROTEIN"/>
    <property type="match status" value="1"/>
</dbReference>
<feature type="domain" description="Retrotransposon gag" evidence="2">
    <location>
        <begin position="163"/>
        <end position="229"/>
    </location>
</feature>
<sequence>MLKSIIPCIPQLAQQSSSQPPATPRPHTRATLPQNEQPSTTRSANNLPHFSPESDPSASAHSFSDPDTLSSDSTSSLREQLRLVNQRIDDVCRILRTKDKCAKGPLRGSPFVQEIQDAPIPSHFRLPMLEAYDGSSDITKHVAVFHAQMTLYDTSDVIMCWAFPMTLRGIVRGWYSRLPPSSIHSFNQLTREFEGNFFSSARPKPTAASLLGMRQKEEEHIGQYLACFTNEGRCPGPGGLY</sequence>
<feature type="compositionally biased region" description="Polar residues" evidence="1">
    <location>
        <begin position="34"/>
        <end position="61"/>
    </location>
</feature>
<proteinExistence type="predicted"/>